<dbReference type="NCBIfam" id="TIGR01554">
    <property type="entry name" value="major_cap_HK97"/>
    <property type="match status" value="1"/>
</dbReference>
<evidence type="ECO:0000256" key="1">
    <source>
        <dbReference type="ARBA" id="ARBA00004328"/>
    </source>
</evidence>
<dbReference type="Gene3D" id="3.30.2400.10">
    <property type="entry name" value="Major capsid protein gp5"/>
    <property type="match status" value="1"/>
</dbReference>
<dbReference type="AlphaFoldDB" id="A0A3A8G336"/>
<comment type="caution">
    <text evidence="3">The sequence shown here is derived from an EMBL/GenBank/DDBJ whole genome shotgun (WGS) entry which is preliminary data.</text>
</comment>
<protein>
    <submittedName>
        <fullName evidence="3">Phage major capsid protein</fullName>
    </submittedName>
</protein>
<dbReference type="InterPro" id="IPR013783">
    <property type="entry name" value="Ig-like_fold"/>
</dbReference>
<name>A0A3A8G336_9GAMM</name>
<dbReference type="InterPro" id="IPR054612">
    <property type="entry name" value="Phage_capsid-like_C"/>
</dbReference>
<dbReference type="Gene3D" id="3.30.2320.10">
    <property type="entry name" value="hypothetical protein PF0899 domain"/>
    <property type="match status" value="1"/>
</dbReference>
<feature type="domain" description="Phage capsid-like C-terminal" evidence="2">
    <location>
        <begin position="167"/>
        <end position="417"/>
    </location>
</feature>
<comment type="subcellular location">
    <subcellularLocation>
        <location evidence="1">Virion</location>
    </subcellularLocation>
</comment>
<gene>
    <name evidence="3" type="ORF">D7V64_08100</name>
</gene>
<dbReference type="Proteomes" id="UP000281084">
    <property type="component" value="Unassembled WGS sequence"/>
</dbReference>
<sequence>MNAKLNHGAAAVAIHMRNAQGGQAANLDELSVQLRTQISELDALIKAKKEALKDVPDNLAEEINNRAKQIEGIASDIEQIKNDLVNQAKNLRQEDQEDIAAILIRNKDAVDQASIMYARSKSVSDSVTFEGIKTRNIITLAGISNKVGNAADAKDITGRTAAYRPLNIIDLINWIPADSETAYYLRETTANFLAGIIPEAEDKPESELQLGMLQLSVGTIAHFVRVSKQALKNMSQLAVYIETRLAYGVRLKLEYYVVNGHTPAQGQQKIFSGLLEPLNYTTVDVHHSDTAIDVLNKAKYKAAATYIQPDCIILNPEDWGRIERIKGTDGHYVFGAPGAAVQPVIWGVPVIFSATMPVGKYWCGPLSMAYEGYLDSDVTIVASTEDGNNVTKNLVTILAEMDGSGAVVLPDACVAGQLPAIGNAPNAPVVTTNTDAKLEGTATEGSVVTVTVDGVAVGVQLVGQSGQFSFAPNPVDEGDQALVTATLAGLTSSGTVVVGPAP</sequence>
<organism evidence="3 4">
    <name type="scientific">Acinetobacter cumulans</name>
    <dbReference type="NCBI Taxonomy" id="2136182"/>
    <lineage>
        <taxon>Bacteria</taxon>
        <taxon>Pseudomonadati</taxon>
        <taxon>Pseudomonadota</taxon>
        <taxon>Gammaproteobacteria</taxon>
        <taxon>Moraxellales</taxon>
        <taxon>Moraxellaceae</taxon>
        <taxon>Acinetobacter</taxon>
    </lineage>
</organism>
<dbReference type="Pfam" id="PF05065">
    <property type="entry name" value="Phage_capsid"/>
    <property type="match status" value="1"/>
</dbReference>
<reference evidence="3 4" key="1">
    <citation type="submission" date="2018-09" db="EMBL/GenBank/DDBJ databases">
        <title>The draft genome of Acinetobacter spp. strains.</title>
        <authorList>
            <person name="Qin J."/>
            <person name="Feng Y."/>
            <person name="Zong Z."/>
        </authorList>
    </citation>
    <scope>NUCLEOTIDE SEQUENCE [LARGE SCALE GENOMIC DNA]</scope>
    <source>
        <strain evidence="3 4">WCHAc060002</strain>
    </source>
</reference>
<dbReference type="SUPFAM" id="SSF56563">
    <property type="entry name" value="Major capsid protein gp5"/>
    <property type="match status" value="1"/>
</dbReference>
<evidence type="ECO:0000313" key="3">
    <source>
        <dbReference type="EMBL" id="RKG52949.1"/>
    </source>
</evidence>
<dbReference type="InterPro" id="IPR024455">
    <property type="entry name" value="Phage_capsid"/>
</dbReference>
<dbReference type="Gene3D" id="2.60.40.10">
    <property type="entry name" value="Immunoglobulins"/>
    <property type="match status" value="1"/>
</dbReference>
<proteinExistence type="predicted"/>
<accession>A0A3A8G336</accession>
<evidence type="ECO:0000259" key="2">
    <source>
        <dbReference type="Pfam" id="PF05065"/>
    </source>
</evidence>
<dbReference type="RefSeq" id="WP_120367375.1">
    <property type="nucleotide sequence ID" value="NZ_RAXZ01000008.1"/>
</dbReference>
<dbReference type="EMBL" id="RAXZ01000008">
    <property type="protein sequence ID" value="RKG52949.1"/>
    <property type="molecule type" value="Genomic_DNA"/>
</dbReference>
<evidence type="ECO:0000313" key="4">
    <source>
        <dbReference type="Proteomes" id="UP000281084"/>
    </source>
</evidence>